<dbReference type="AlphaFoldDB" id="B8J9B3"/>
<dbReference type="GO" id="GO:0015671">
    <property type="term" value="P:oxygen transport"/>
    <property type="evidence" value="ECO:0007669"/>
    <property type="project" value="InterPro"/>
</dbReference>
<dbReference type="InterPro" id="IPR001486">
    <property type="entry name" value="Hemoglobin_trunc"/>
</dbReference>
<dbReference type="GO" id="GO:0046872">
    <property type="term" value="F:metal ion binding"/>
    <property type="evidence" value="ECO:0007669"/>
    <property type="project" value="UniProtKB-KW"/>
</dbReference>
<accession>B8J9B3</accession>
<dbReference type="HOGENOM" id="CLU_103526_2_0_7"/>
<keyword evidence="8" id="KW-1185">Reference proteome</keyword>
<dbReference type="InterPro" id="IPR019795">
    <property type="entry name" value="Globin_bac-like_CS"/>
</dbReference>
<dbReference type="Proteomes" id="UP000007089">
    <property type="component" value="Chromosome"/>
</dbReference>
<keyword evidence="4 6" id="KW-0479">Metal-binding</keyword>
<proteinExistence type="predicted"/>
<gene>
    <name evidence="7" type="ordered locus">A2cp1_2180</name>
</gene>
<dbReference type="SUPFAM" id="SSF46458">
    <property type="entry name" value="Globin-like"/>
    <property type="match status" value="1"/>
</dbReference>
<dbReference type="RefSeq" id="WP_012633365.1">
    <property type="nucleotide sequence ID" value="NC_011891.1"/>
</dbReference>
<dbReference type="Gene3D" id="1.10.490.10">
    <property type="entry name" value="Globins"/>
    <property type="match status" value="1"/>
</dbReference>
<dbReference type="CDD" id="cd00454">
    <property type="entry name" value="TrHb1_N"/>
    <property type="match status" value="1"/>
</dbReference>
<evidence type="ECO:0000256" key="6">
    <source>
        <dbReference type="PIRSR" id="PIRSR601486-1"/>
    </source>
</evidence>
<organism evidence="7 8">
    <name type="scientific">Anaeromyxobacter dehalogenans (strain ATCC BAA-258 / DSM 21875 / 2CP-1)</name>
    <dbReference type="NCBI Taxonomy" id="455488"/>
    <lineage>
        <taxon>Bacteria</taxon>
        <taxon>Pseudomonadati</taxon>
        <taxon>Myxococcota</taxon>
        <taxon>Myxococcia</taxon>
        <taxon>Myxococcales</taxon>
        <taxon>Cystobacterineae</taxon>
        <taxon>Anaeromyxobacteraceae</taxon>
        <taxon>Anaeromyxobacter</taxon>
    </lineage>
</organism>
<dbReference type="Pfam" id="PF01152">
    <property type="entry name" value="Bac_globin"/>
    <property type="match status" value="1"/>
</dbReference>
<comment type="cofactor">
    <cofactor evidence="1">
        <name>heme</name>
        <dbReference type="ChEBI" id="CHEBI:30413"/>
    </cofactor>
</comment>
<sequence>MAASLYERLGGEEKIAQIVNDVLELHLQNPIIGTRFRRALAHGAAAFGGDEAAAAARLKRVTVEFFASGSGGPQTYTGRDLREVHTGMNVSEQELVAAIDDIVLALERNGIGAPERGEVVAILYSLKGEVLRI</sequence>
<evidence type="ECO:0000313" key="8">
    <source>
        <dbReference type="Proteomes" id="UP000007089"/>
    </source>
</evidence>
<feature type="binding site" description="distal binding residue" evidence="6">
    <location>
        <position position="85"/>
    </location>
    <ligand>
        <name>heme</name>
        <dbReference type="ChEBI" id="CHEBI:30413"/>
    </ligand>
    <ligandPart>
        <name>Fe</name>
        <dbReference type="ChEBI" id="CHEBI:18248"/>
    </ligandPart>
</feature>
<protein>
    <submittedName>
        <fullName evidence="7">Globin</fullName>
    </submittedName>
</protein>
<dbReference type="EMBL" id="CP001359">
    <property type="protein sequence ID" value="ACL65519.1"/>
    <property type="molecule type" value="Genomic_DNA"/>
</dbReference>
<dbReference type="GO" id="GO:0020037">
    <property type="term" value="F:heme binding"/>
    <property type="evidence" value="ECO:0007669"/>
    <property type="project" value="InterPro"/>
</dbReference>
<evidence type="ECO:0000256" key="4">
    <source>
        <dbReference type="ARBA" id="ARBA00022723"/>
    </source>
</evidence>
<dbReference type="PROSITE" id="PS01213">
    <property type="entry name" value="GLOBIN_FAM_2"/>
    <property type="match status" value="1"/>
</dbReference>
<evidence type="ECO:0000313" key="7">
    <source>
        <dbReference type="EMBL" id="ACL65519.1"/>
    </source>
</evidence>
<keyword evidence="3 6" id="KW-0349">Heme</keyword>
<keyword evidence="2" id="KW-0813">Transport</keyword>
<dbReference type="InterPro" id="IPR009050">
    <property type="entry name" value="Globin-like_sf"/>
</dbReference>
<keyword evidence="5 6" id="KW-0408">Iron</keyword>
<evidence type="ECO:0000256" key="5">
    <source>
        <dbReference type="ARBA" id="ARBA00023004"/>
    </source>
</evidence>
<dbReference type="KEGG" id="acp:A2cp1_2180"/>
<evidence type="ECO:0000256" key="3">
    <source>
        <dbReference type="ARBA" id="ARBA00022617"/>
    </source>
</evidence>
<dbReference type="GO" id="GO:0019825">
    <property type="term" value="F:oxygen binding"/>
    <property type="evidence" value="ECO:0007669"/>
    <property type="project" value="InterPro"/>
</dbReference>
<reference evidence="7" key="1">
    <citation type="submission" date="2009-01" db="EMBL/GenBank/DDBJ databases">
        <title>Complete sequence of Anaeromyxobacter dehalogenans 2CP-1.</title>
        <authorList>
            <consortium name="US DOE Joint Genome Institute"/>
            <person name="Lucas S."/>
            <person name="Copeland A."/>
            <person name="Lapidus A."/>
            <person name="Glavina del Rio T."/>
            <person name="Dalin E."/>
            <person name="Tice H."/>
            <person name="Bruce D."/>
            <person name="Goodwin L."/>
            <person name="Pitluck S."/>
            <person name="Saunders E."/>
            <person name="Brettin T."/>
            <person name="Detter J.C."/>
            <person name="Han C."/>
            <person name="Larimer F."/>
            <person name="Land M."/>
            <person name="Hauser L."/>
            <person name="Kyrpides N."/>
            <person name="Ovchinnikova G."/>
            <person name="Beliaev A.S."/>
            <person name="Richardson P."/>
        </authorList>
    </citation>
    <scope>NUCLEOTIDE SEQUENCE</scope>
    <source>
        <strain evidence="7">2CP-1</strain>
    </source>
</reference>
<evidence type="ECO:0000256" key="2">
    <source>
        <dbReference type="ARBA" id="ARBA00022448"/>
    </source>
</evidence>
<evidence type="ECO:0000256" key="1">
    <source>
        <dbReference type="ARBA" id="ARBA00001971"/>
    </source>
</evidence>
<name>B8J9B3_ANAD2</name>
<dbReference type="InterPro" id="IPR012292">
    <property type="entry name" value="Globin/Proto"/>
</dbReference>